<keyword evidence="1" id="KW-1133">Transmembrane helix</keyword>
<organism evidence="2 3">
    <name type="scientific">Paraburkholderia solisilvae</name>
    <dbReference type="NCBI Taxonomy" id="624376"/>
    <lineage>
        <taxon>Bacteria</taxon>
        <taxon>Pseudomonadati</taxon>
        <taxon>Pseudomonadota</taxon>
        <taxon>Betaproteobacteria</taxon>
        <taxon>Burkholderiales</taxon>
        <taxon>Burkholderiaceae</taxon>
        <taxon>Paraburkholderia</taxon>
    </lineage>
</organism>
<dbReference type="Proteomes" id="UP000494329">
    <property type="component" value="Unassembled WGS sequence"/>
</dbReference>
<sequence>MFYFGETEVSLTGVFWWIGAGVLIVLELMVGTFYLLMIALGFVAAALARLAGAPLPAQFAVAAGVALVAVTILRRSRFGRRKRVDAAQDPDVNLDIGATLTVPEWHERRARTQYRGAAWDVELAPGEPEDARLYQVSALRGSCLVVVASRHAAGASGTAKT</sequence>
<keyword evidence="1" id="KW-0812">Transmembrane</keyword>
<proteinExistence type="predicted"/>
<accession>A0A6J5EIV2</accession>
<name>A0A6J5EIV2_9BURK</name>
<dbReference type="EMBL" id="CADIKF010000040">
    <property type="protein sequence ID" value="CAB3764965.1"/>
    <property type="molecule type" value="Genomic_DNA"/>
</dbReference>
<keyword evidence="3" id="KW-1185">Reference proteome</keyword>
<keyword evidence="1" id="KW-0472">Membrane</keyword>
<feature type="transmembrane region" description="Helical" evidence="1">
    <location>
        <begin position="53"/>
        <end position="73"/>
    </location>
</feature>
<evidence type="ECO:0000256" key="1">
    <source>
        <dbReference type="SAM" id="Phobius"/>
    </source>
</evidence>
<evidence type="ECO:0000313" key="3">
    <source>
        <dbReference type="Proteomes" id="UP000494329"/>
    </source>
</evidence>
<dbReference type="AlphaFoldDB" id="A0A6J5EIV2"/>
<reference evidence="2 3" key="1">
    <citation type="submission" date="2020-04" db="EMBL/GenBank/DDBJ databases">
        <authorList>
            <person name="De Canck E."/>
        </authorList>
    </citation>
    <scope>NUCLEOTIDE SEQUENCE [LARGE SCALE GENOMIC DNA]</scope>
    <source>
        <strain evidence="2 3">LMG 29739</strain>
    </source>
</reference>
<feature type="transmembrane region" description="Helical" evidence="1">
    <location>
        <begin position="14"/>
        <end position="47"/>
    </location>
</feature>
<evidence type="ECO:0000313" key="2">
    <source>
        <dbReference type="EMBL" id="CAB3764965.1"/>
    </source>
</evidence>
<evidence type="ECO:0008006" key="4">
    <source>
        <dbReference type="Google" id="ProtNLM"/>
    </source>
</evidence>
<gene>
    <name evidence="2" type="ORF">LMG29739_04477</name>
</gene>
<protein>
    <recommendedName>
        <fullName evidence="4">NfeD-like C-terminal domain-containing protein</fullName>
    </recommendedName>
</protein>